<dbReference type="Gene3D" id="3.60.110.10">
    <property type="entry name" value="Carbon-nitrogen hydrolase"/>
    <property type="match status" value="1"/>
</dbReference>
<dbReference type="InterPro" id="IPR003010">
    <property type="entry name" value="C-N_Hydrolase"/>
</dbReference>
<keyword evidence="1 3" id="KW-0378">Hydrolase</keyword>
<evidence type="ECO:0000313" key="4">
    <source>
        <dbReference type="Proteomes" id="UP000297762"/>
    </source>
</evidence>
<dbReference type="PANTHER" id="PTHR43674:SF13">
    <property type="entry name" value="CN HYDROLASE DOMAIN-CONTAINING PROTEIN"/>
    <property type="match status" value="1"/>
</dbReference>
<dbReference type="CDD" id="cd07197">
    <property type="entry name" value="nitrilase"/>
    <property type="match status" value="1"/>
</dbReference>
<proteinExistence type="predicted"/>
<dbReference type="AlphaFoldDB" id="A0A4V3JRL8"/>
<reference evidence="3" key="1">
    <citation type="journal article" date="2019" name="PLoS Negl. Trop. Dis.">
        <title>Revisiting the worldwide diversity of Leptospira species in the environment.</title>
        <authorList>
            <person name="Vincent A.T."/>
            <person name="Schiettekatte O."/>
            <person name="Bourhy P."/>
            <person name="Veyrier F.J."/>
            <person name="Picardeau M."/>
        </authorList>
    </citation>
    <scope>NUCLEOTIDE SEQUENCE [LARGE SCALE GENOMIC DNA]</scope>
    <source>
        <strain evidence="3">201702455</strain>
    </source>
</reference>
<dbReference type="InterPro" id="IPR050345">
    <property type="entry name" value="Aliph_Amidase/BUP"/>
</dbReference>
<gene>
    <name evidence="3" type="ORF">EHQ64_13125</name>
</gene>
<accession>A0A4V3JRL8</accession>
<sequence length="377" mass="42435">MKKYSLYSIILIIAVYVVWANTDLASGAAGFNYEISFFSYGSDSKKGNLIGVEPFMTPEDYSSPKKFLDKTESYFLKAKEQGWTGEKTIFVFPEYYATWLVVSEEKSSLYSSPDLGSGMLYFILRNPFKFLFYFLSSKEKDPVQAAIFKTKSERMKEIYEQTFAELSKKYGVTVLAGSIVLPSPSVQSGKIKLDIDRGLYNTSFVFGKEGAVLGESIRKKFLTEDEKPFLDISSEPGAVVDTPAGKLGVLVCADSWYPESYQNLRIKRADLIAVPSYINRGEETVWDKPWAGYNGEKNPSDVDFRDIGKITEGEAWKKYALESRALKSGFKNGINVFLQGKLWNLGSDGNAFILRNGKAETVPASDHNKNRIYNVWL</sequence>
<evidence type="ECO:0000259" key="2">
    <source>
        <dbReference type="Pfam" id="PF00795"/>
    </source>
</evidence>
<organism evidence="3 4">
    <name type="scientific">Leptospira sarikeiensis</name>
    <dbReference type="NCBI Taxonomy" id="2484943"/>
    <lineage>
        <taxon>Bacteria</taxon>
        <taxon>Pseudomonadati</taxon>
        <taxon>Spirochaetota</taxon>
        <taxon>Spirochaetia</taxon>
        <taxon>Leptospirales</taxon>
        <taxon>Leptospiraceae</taxon>
        <taxon>Leptospira</taxon>
    </lineage>
</organism>
<dbReference type="Proteomes" id="UP000297762">
    <property type="component" value="Unassembled WGS sequence"/>
</dbReference>
<name>A0A4V3JRL8_9LEPT</name>
<dbReference type="SUPFAM" id="SSF56317">
    <property type="entry name" value="Carbon-nitrogen hydrolase"/>
    <property type="match status" value="1"/>
</dbReference>
<dbReference type="RefSeq" id="WP_135649921.1">
    <property type="nucleotide sequence ID" value="NZ_RQGF01000028.1"/>
</dbReference>
<evidence type="ECO:0000256" key="1">
    <source>
        <dbReference type="ARBA" id="ARBA00022801"/>
    </source>
</evidence>
<comment type="caution">
    <text evidence="3">The sequence shown here is derived from an EMBL/GenBank/DDBJ whole genome shotgun (WGS) entry which is preliminary data.</text>
</comment>
<protein>
    <submittedName>
        <fullName evidence="3">Carbon-nitrogen hydrolase family protein</fullName>
    </submittedName>
</protein>
<dbReference type="EMBL" id="RQGF01000028">
    <property type="protein sequence ID" value="TGL60752.1"/>
    <property type="molecule type" value="Genomic_DNA"/>
</dbReference>
<dbReference type="OrthoDB" id="6930495at2"/>
<evidence type="ECO:0000313" key="3">
    <source>
        <dbReference type="EMBL" id="TGL60752.1"/>
    </source>
</evidence>
<feature type="domain" description="CN hydrolase" evidence="2">
    <location>
        <begin position="62"/>
        <end position="277"/>
    </location>
</feature>
<keyword evidence="4" id="KW-1185">Reference proteome</keyword>
<dbReference type="InterPro" id="IPR036526">
    <property type="entry name" value="C-N_Hydrolase_sf"/>
</dbReference>
<dbReference type="GO" id="GO:0016811">
    <property type="term" value="F:hydrolase activity, acting on carbon-nitrogen (but not peptide) bonds, in linear amides"/>
    <property type="evidence" value="ECO:0007669"/>
    <property type="project" value="TreeGrafter"/>
</dbReference>
<dbReference type="PANTHER" id="PTHR43674">
    <property type="entry name" value="NITRILASE C965.09-RELATED"/>
    <property type="match status" value="1"/>
</dbReference>
<dbReference type="Pfam" id="PF00795">
    <property type="entry name" value="CN_hydrolase"/>
    <property type="match status" value="1"/>
</dbReference>